<dbReference type="EMBL" id="LJGU01000114">
    <property type="protein sequence ID" value="OEV04108.1"/>
    <property type="molecule type" value="Genomic_DNA"/>
</dbReference>
<keyword evidence="9" id="KW-1185">Reference proteome</keyword>
<feature type="compositionally biased region" description="Low complexity" evidence="5">
    <location>
        <begin position="58"/>
        <end position="68"/>
    </location>
</feature>
<keyword evidence="3 6" id="KW-1133">Transmembrane helix</keyword>
<feature type="compositionally biased region" description="Pro residues" evidence="5">
    <location>
        <begin position="28"/>
        <end position="38"/>
    </location>
</feature>
<keyword evidence="4 6" id="KW-0472">Membrane</keyword>
<feature type="region of interest" description="Disordered" evidence="5">
    <location>
        <begin position="1"/>
        <end position="87"/>
    </location>
</feature>
<evidence type="ECO:0000256" key="6">
    <source>
        <dbReference type="SAM" id="Phobius"/>
    </source>
</evidence>
<evidence type="ECO:0000256" key="4">
    <source>
        <dbReference type="ARBA" id="ARBA00023136"/>
    </source>
</evidence>
<protein>
    <recommendedName>
        <fullName evidence="7">TM2 domain-containing protein</fullName>
    </recommendedName>
</protein>
<feature type="compositionally biased region" description="Low complexity" evidence="5">
    <location>
        <begin position="13"/>
        <end position="27"/>
    </location>
</feature>
<sequence length="169" mass="17460">MSDQNPYMKSNDGYGYPQQPSSGYGYPQQPPPGQPGFGPPDQSGGYAQQGPPPPPPGQTGQPGYAYPPAGGPPPPPGAGGPYMGGDPMAPFGYDPYGRPYSEKSRIVAGVLQLFIGTLGIGRFYTGHVGMALGQLFTCGGVGIWALIDGIMLLTNNNATDKDGRVLRGG</sequence>
<comment type="caution">
    <text evidence="8">The sequence shown here is derived from an EMBL/GenBank/DDBJ whole genome shotgun (WGS) entry which is preliminary data.</text>
</comment>
<dbReference type="AlphaFoldDB" id="A0A1E7KJH1"/>
<dbReference type="InterPro" id="IPR007829">
    <property type="entry name" value="TM2"/>
</dbReference>
<dbReference type="PANTHER" id="PTHR21016:SF25">
    <property type="entry name" value="TM2 DOMAIN-CONTAINING PROTEIN DDB_G0277895-RELATED"/>
    <property type="match status" value="1"/>
</dbReference>
<dbReference type="Pfam" id="PF05154">
    <property type="entry name" value="TM2"/>
    <property type="match status" value="1"/>
</dbReference>
<evidence type="ECO:0000259" key="7">
    <source>
        <dbReference type="Pfam" id="PF05154"/>
    </source>
</evidence>
<feature type="compositionally biased region" description="Pro residues" evidence="5">
    <location>
        <begin position="69"/>
        <end position="78"/>
    </location>
</feature>
<dbReference type="STRING" id="1075402.AN216_07725"/>
<evidence type="ECO:0000313" key="8">
    <source>
        <dbReference type="EMBL" id="OEV04108.1"/>
    </source>
</evidence>
<comment type="subcellular location">
    <subcellularLocation>
        <location evidence="1">Membrane</location>
        <topology evidence="1">Multi-pass membrane protein</topology>
    </subcellularLocation>
</comment>
<dbReference type="Proteomes" id="UP000176101">
    <property type="component" value="Unassembled WGS sequence"/>
</dbReference>
<accession>A0A1E7KJH1</accession>
<evidence type="ECO:0000256" key="3">
    <source>
        <dbReference type="ARBA" id="ARBA00022989"/>
    </source>
</evidence>
<reference evidence="8 9" key="1">
    <citation type="journal article" date="2016" name="Front. Microbiol.">
        <title>Comparative Genomics Analysis of Streptomyces Species Reveals Their Adaptation to the Marine Environment and Their Diversity at the Genomic Level.</title>
        <authorList>
            <person name="Tian X."/>
            <person name="Zhang Z."/>
            <person name="Yang T."/>
            <person name="Chen M."/>
            <person name="Li J."/>
            <person name="Chen F."/>
            <person name="Yang J."/>
            <person name="Li W."/>
            <person name="Zhang B."/>
            <person name="Zhang Z."/>
            <person name="Wu J."/>
            <person name="Zhang C."/>
            <person name="Long L."/>
            <person name="Xiao J."/>
        </authorList>
    </citation>
    <scope>NUCLEOTIDE SEQUENCE [LARGE SCALE GENOMIC DNA]</scope>
    <source>
        <strain evidence="8 9">SCSIO 02100</strain>
    </source>
</reference>
<organism evidence="8 9">
    <name type="scientific">Streptomyces oceani</name>
    <dbReference type="NCBI Taxonomy" id="1075402"/>
    <lineage>
        <taxon>Bacteria</taxon>
        <taxon>Bacillati</taxon>
        <taxon>Actinomycetota</taxon>
        <taxon>Actinomycetes</taxon>
        <taxon>Kitasatosporales</taxon>
        <taxon>Streptomycetaceae</taxon>
        <taxon>Streptomyces</taxon>
    </lineage>
</organism>
<evidence type="ECO:0000313" key="9">
    <source>
        <dbReference type="Proteomes" id="UP000176101"/>
    </source>
</evidence>
<dbReference type="PANTHER" id="PTHR21016">
    <property type="entry name" value="BETA-AMYLOID BINDING PROTEIN-RELATED"/>
    <property type="match status" value="1"/>
</dbReference>
<feature type="compositionally biased region" description="Low complexity" evidence="5">
    <location>
        <begin position="39"/>
        <end position="49"/>
    </location>
</feature>
<proteinExistence type="predicted"/>
<feature type="transmembrane region" description="Helical" evidence="6">
    <location>
        <begin position="106"/>
        <end position="125"/>
    </location>
</feature>
<keyword evidence="2 6" id="KW-0812">Transmembrane</keyword>
<dbReference type="GO" id="GO:0016020">
    <property type="term" value="C:membrane"/>
    <property type="evidence" value="ECO:0007669"/>
    <property type="project" value="UniProtKB-SubCell"/>
</dbReference>
<gene>
    <name evidence="8" type="ORF">AN216_07725</name>
</gene>
<feature type="domain" description="TM2" evidence="7">
    <location>
        <begin position="102"/>
        <end position="150"/>
    </location>
</feature>
<evidence type="ECO:0000256" key="5">
    <source>
        <dbReference type="SAM" id="MobiDB-lite"/>
    </source>
</evidence>
<dbReference type="PATRIC" id="fig|1075402.3.peg.4349"/>
<evidence type="ECO:0000256" key="1">
    <source>
        <dbReference type="ARBA" id="ARBA00004141"/>
    </source>
</evidence>
<dbReference type="InterPro" id="IPR050932">
    <property type="entry name" value="TM2D1-3-like"/>
</dbReference>
<feature type="transmembrane region" description="Helical" evidence="6">
    <location>
        <begin position="131"/>
        <end position="154"/>
    </location>
</feature>
<name>A0A1E7KJH1_9ACTN</name>
<evidence type="ECO:0000256" key="2">
    <source>
        <dbReference type="ARBA" id="ARBA00022692"/>
    </source>
</evidence>